<evidence type="ECO:0000313" key="4">
    <source>
        <dbReference type="Proteomes" id="UP001233999"/>
    </source>
</evidence>
<accession>A0AAD8A714</accession>
<dbReference type="EMBL" id="JASPKZ010003456">
    <property type="protein sequence ID" value="KAJ9593191.1"/>
    <property type="molecule type" value="Genomic_DNA"/>
</dbReference>
<gene>
    <name evidence="3" type="ORF">L9F63_015258</name>
</gene>
<protein>
    <recommendedName>
        <fullName evidence="5">Retinol dehydrogenase 11</fullName>
    </recommendedName>
</protein>
<keyword evidence="2" id="KW-0472">Membrane</keyword>
<evidence type="ECO:0000313" key="3">
    <source>
        <dbReference type="EMBL" id="KAJ9593191.1"/>
    </source>
</evidence>
<evidence type="ECO:0000256" key="1">
    <source>
        <dbReference type="ARBA" id="ARBA00023002"/>
    </source>
</evidence>
<dbReference type="SUPFAM" id="SSF51735">
    <property type="entry name" value="NAD(P)-binding Rossmann-fold domains"/>
    <property type="match status" value="1"/>
</dbReference>
<keyword evidence="4" id="KW-1185">Reference proteome</keyword>
<evidence type="ECO:0000256" key="2">
    <source>
        <dbReference type="SAM" id="Phobius"/>
    </source>
</evidence>
<name>A0AAD8A714_DIPPU</name>
<dbReference type="Gene3D" id="3.40.50.720">
    <property type="entry name" value="NAD(P)-binding Rossmann-like Domain"/>
    <property type="match status" value="1"/>
</dbReference>
<comment type="caution">
    <text evidence="3">The sequence shown here is derived from an EMBL/GenBank/DDBJ whole genome shotgun (WGS) entry which is preliminary data.</text>
</comment>
<dbReference type="Proteomes" id="UP001233999">
    <property type="component" value="Unassembled WGS sequence"/>
</dbReference>
<proteinExistence type="predicted"/>
<dbReference type="Pfam" id="PF00106">
    <property type="entry name" value="adh_short"/>
    <property type="match status" value="1"/>
</dbReference>
<sequence length="325" mass="36182">MACMFNCFFTWWILLILAVMIGVKIYLFFTTGVCNSARRIDGKTAIVTGANTGIGKETAMDLAGRGAKVILACRDLDKGEQACKEIIAVTHNKQVEVRKLDLSSLESVRNFAKNILETEERLDILVNNAGAGGLRNVKSSDGLQMLMQVNHFAPFLLTCLLVGLLKKSAPSRIIMVSSLVHKYAKLEIDNLNFEKWFTHTQAYNCSKLANILVANELARKLKDTGVTVNSLHPGAVLSDIWRHWDKTYITVLKPIIRLYFKDCVEGAQTSVYLAVSEEVEGVTGKYFSDCKETKPSKDALDEGLAKKVWERSEELVGLTPEQMDL</sequence>
<keyword evidence="1" id="KW-0560">Oxidoreductase</keyword>
<dbReference type="AlphaFoldDB" id="A0AAD8A714"/>
<reference evidence="3" key="1">
    <citation type="journal article" date="2023" name="IScience">
        <title>Live-bearing cockroach genome reveals convergent evolutionary mechanisms linked to viviparity in insects and beyond.</title>
        <authorList>
            <person name="Fouks B."/>
            <person name="Harrison M.C."/>
            <person name="Mikhailova A.A."/>
            <person name="Marchal E."/>
            <person name="English S."/>
            <person name="Carruthers M."/>
            <person name="Jennings E.C."/>
            <person name="Chiamaka E.L."/>
            <person name="Frigard R.A."/>
            <person name="Pippel M."/>
            <person name="Attardo G.M."/>
            <person name="Benoit J.B."/>
            <person name="Bornberg-Bauer E."/>
            <person name="Tobe S.S."/>
        </authorList>
    </citation>
    <scope>NUCLEOTIDE SEQUENCE</scope>
    <source>
        <strain evidence="3">Stay&amp;Tobe</strain>
    </source>
</reference>
<keyword evidence="2" id="KW-0812">Transmembrane</keyword>
<dbReference type="PANTHER" id="PTHR43157">
    <property type="entry name" value="PHOSPHATIDYLINOSITOL-GLYCAN BIOSYNTHESIS CLASS F PROTEIN-RELATED"/>
    <property type="match status" value="1"/>
</dbReference>
<keyword evidence="2" id="KW-1133">Transmembrane helix</keyword>
<organism evidence="3 4">
    <name type="scientific">Diploptera punctata</name>
    <name type="common">Pacific beetle cockroach</name>
    <dbReference type="NCBI Taxonomy" id="6984"/>
    <lineage>
        <taxon>Eukaryota</taxon>
        <taxon>Metazoa</taxon>
        <taxon>Ecdysozoa</taxon>
        <taxon>Arthropoda</taxon>
        <taxon>Hexapoda</taxon>
        <taxon>Insecta</taxon>
        <taxon>Pterygota</taxon>
        <taxon>Neoptera</taxon>
        <taxon>Polyneoptera</taxon>
        <taxon>Dictyoptera</taxon>
        <taxon>Blattodea</taxon>
        <taxon>Blaberoidea</taxon>
        <taxon>Blaberidae</taxon>
        <taxon>Diplopterinae</taxon>
        <taxon>Diploptera</taxon>
    </lineage>
</organism>
<dbReference type="GO" id="GO:0016491">
    <property type="term" value="F:oxidoreductase activity"/>
    <property type="evidence" value="ECO:0007669"/>
    <property type="project" value="UniProtKB-KW"/>
</dbReference>
<reference evidence="3" key="2">
    <citation type="submission" date="2023-05" db="EMBL/GenBank/DDBJ databases">
        <authorList>
            <person name="Fouks B."/>
        </authorList>
    </citation>
    <scope>NUCLEOTIDE SEQUENCE</scope>
    <source>
        <strain evidence="3">Stay&amp;Tobe</strain>
        <tissue evidence="3">Testes</tissue>
    </source>
</reference>
<feature type="transmembrane region" description="Helical" evidence="2">
    <location>
        <begin position="7"/>
        <end position="29"/>
    </location>
</feature>
<dbReference type="InterPro" id="IPR036291">
    <property type="entry name" value="NAD(P)-bd_dom_sf"/>
</dbReference>
<dbReference type="PRINTS" id="PR00081">
    <property type="entry name" value="GDHRDH"/>
</dbReference>
<dbReference type="PANTHER" id="PTHR43157:SF31">
    <property type="entry name" value="PHOSPHATIDYLINOSITOL-GLYCAN BIOSYNTHESIS CLASS F PROTEIN"/>
    <property type="match status" value="1"/>
</dbReference>
<evidence type="ECO:0008006" key="5">
    <source>
        <dbReference type="Google" id="ProtNLM"/>
    </source>
</evidence>
<dbReference type="InterPro" id="IPR002347">
    <property type="entry name" value="SDR_fam"/>
</dbReference>